<dbReference type="EMBL" id="CP111015">
    <property type="protein sequence ID" value="WAR03973.1"/>
    <property type="molecule type" value="Genomic_DNA"/>
</dbReference>
<reference evidence="4" key="1">
    <citation type="submission" date="2022-11" db="EMBL/GenBank/DDBJ databases">
        <title>Centuries of genome instability and evolution in soft-shell clam transmissible cancer (bioRxiv).</title>
        <authorList>
            <person name="Hart S.F.M."/>
            <person name="Yonemitsu M.A."/>
            <person name="Giersch R.M."/>
            <person name="Beal B.F."/>
            <person name="Arriagada G."/>
            <person name="Davis B.W."/>
            <person name="Ostrander E.A."/>
            <person name="Goff S.P."/>
            <person name="Metzger M.J."/>
        </authorList>
    </citation>
    <scope>NUCLEOTIDE SEQUENCE</scope>
    <source>
        <strain evidence="4">MELC-2E11</strain>
        <tissue evidence="4">Siphon/mantle</tissue>
    </source>
</reference>
<name>A0ABY7E603_MYAAR</name>
<gene>
    <name evidence="3" type="ORF">MAR_010531</name>
    <name evidence="4" type="ORF">MAR_010534</name>
</gene>
<feature type="chain" id="PRO_5045034253" description="Chitin-binding type-4 domain-containing protein" evidence="1">
    <location>
        <begin position="29"/>
        <end position="240"/>
    </location>
</feature>
<dbReference type="Proteomes" id="UP001164746">
    <property type="component" value="Chromosome 4"/>
</dbReference>
<proteinExistence type="predicted"/>
<organism evidence="4 5">
    <name type="scientific">Mya arenaria</name>
    <name type="common">Soft-shell clam</name>
    <dbReference type="NCBI Taxonomy" id="6604"/>
    <lineage>
        <taxon>Eukaryota</taxon>
        <taxon>Metazoa</taxon>
        <taxon>Spiralia</taxon>
        <taxon>Lophotrochozoa</taxon>
        <taxon>Mollusca</taxon>
        <taxon>Bivalvia</taxon>
        <taxon>Autobranchia</taxon>
        <taxon>Heteroconchia</taxon>
        <taxon>Euheterodonta</taxon>
        <taxon>Imparidentia</taxon>
        <taxon>Neoheterodontei</taxon>
        <taxon>Myida</taxon>
        <taxon>Myoidea</taxon>
        <taxon>Myidae</taxon>
        <taxon>Mya</taxon>
    </lineage>
</organism>
<evidence type="ECO:0000313" key="4">
    <source>
        <dbReference type="EMBL" id="WAR03976.1"/>
    </source>
</evidence>
<evidence type="ECO:0000313" key="3">
    <source>
        <dbReference type="EMBL" id="WAR03973.1"/>
    </source>
</evidence>
<feature type="non-terminal residue" evidence="4">
    <location>
        <position position="1"/>
    </location>
</feature>
<evidence type="ECO:0000259" key="2">
    <source>
        <dbReference type="Pfam" id="PF03067"/>
    </source>
</evidence>
<sequence length="240" mass="25922">NTEHRNDPTMLLTEVAALLISLLAGVDGHGRLVDPPGRSTMWRLGYHTPVNTNDHQLSCGGFGVQFYRNGGKCGVCGDPFQGPRDNEAGGKYATGTIGASYSQGQVITVTTEITVNHGGWFEFKLCPVNDRKVRATPACLDKHLLRVVGGGTRYTMVTGLGQQSVRLQLPKELTCSQCVLQWKWNTASNVACNGSRCCHGCGPQEQFYGCADVSILPGAVPPQTHVRQYSNDVATMILAR</sequence>
<keyword evidence="1" id="KW-0732">Signal</keyword>
<dbReference type="PANTHER" id="PTHR21113:SF4">
    <property type="entry name" value="CHITIN-BINDING TYPE-4 DOMAIN-CONTAINING PROTEIN"/>
    <property type="match status" value="1"/>
</dbReference>
<feature type="domain" description="Chitin-binding type-4" evidence="2">
    <location>
        <begin position="29"/>
        <end position="213"/>
    </location>
</feature>
<accession>A0ABY7E603</accession>
<dbReference type="EMBL" id="CP111015">
    <property type="protein sequence ID" value="WAR03976.1"/>
    <property type="molecule type" value="Genomic_DNA"/>
</dbReference>
<evidence type="ECO:0000256" key="1">
    <source>
        <dbReference type="SAM" id="SignalP"/>
    </source>
</evidence>
<protein>
    <recommendedName>
        <fullName evidence="2">Chitin-binding type-4 domain-containing protein</fullName>
    </recommendedName>
</protein>
<feature type="non-terminal residue" evidence="4">
    <location>
        <position position="240"/>
    </location>
</feature>
<evidence type="ECO:0000313" key="5">
    <source>
        <dbReference type="Proteomes" id="UP001164746"/>
    </source>
</evidence>
<feature type="signal peptide" evidence="1">
    <location>
        <begin position="1"/>
        <end position="28"/>
    </location>
</feature>
<dbReference type="Pfam" id="PF03067">
    <property type="entry name" value="LPMO_10"/>
    <property type="match status" value="1"/>
</dbReference>
<keyword evidence="5" id="KW-1185">Reference proteome</keyword>
<dbReference type="PANTHER" id="PTHR21113">
    <property type="entry name" value="AGAP001705-PA"/>
    <property type="match status" value="1"/>
</dbReference>
<dbReference type="InterPro" id="IPR004302">
    <property type="entry name" value="Cellulose/chitin-bd_N"/>
</dbReference>